<gene>
    <name evidence="1" type="ORF">BT96DRAFT_987931</name>
</gene>
<keyword evidence="2" id="KW-1185">Reference proteome</keyword>
<name>A0A6A4I5Z0_9AGAR</name>
<sequence length="259" mass="29653">MKLRMICQNCPTLSKGSPSCVRNSPRAPSTVAQEKKEHFAYCGRPVTADKPLPATLMNPILCEFQYYLRNSVPETQDILIFRKLRACLTCAFKAEDQRKAETNPNIGPYKTDGDLGASVEPADGQDSEFMNHLHQFLYYAEEEHQAQINFPAILIGPQLAVSAAAFAGSPNVETLVSIPLNIHSTNTESYFCWTAITFQDIPFRNFYEIDGKKHDFVYEHWEGKRRKLRGTKRIYHAYKKEGFKRILVKFTCRYSEDTH</sequence>
<accession>A0A6A4I5Z0</accession>
<dbReference type="AlphaFoldDB" id="A0A6A4I5Z0"/>
<dbReference type="OrthoDB" id="2753408at2759"/>
<dbReference type="Proteomes" id="UP000799118">
    <property type="component" value="Unassembled WGS sequence"/>
</dbReference>
<evidence type="ECO:0000313" key="1">
    <source>
        <dbReference type="EMBL" id="KAE9405951.1"/>
    </source>
</evidence>
<dbReference type="EMBL" id="ML769405">
    <property type="protein sequence ID" value="KAE9405951.1"/>
    <property type="molecule type" value="Genomic_DNA"/>
</dbReference>
<organism evidence="1 2">
    <name type="scientific">Gymnopus androsaceus JB14</name>
    <dbReference type="NCBI Taxonomy" id="1447944"/>
    <lineage>
        <taxon>Eukaryota</taxon>
        <taxon>Fungi</taxon>
        <taxon>Dikarya</taxon>
        <taxon>Basidiomycota</taxon>
        <taxon>Agaricomycotina</taxon>
        <taxon>Agaricomycetes</taxon>
        <taxon>Agaricomycetidae</taxon>
        <taxon>Agaricales</taxon>
        <taxon>Marasmiineae</taxon>
        <taxon>Omphalotaceae</taxon>
        <taxon>Gymnopus</taxon>
    </lineage>
</organism>
<evidence type="ECO:0000313" key="2">
    <source>
        <dbReference type="Proteomes" id="UP000799118"/>
    </source>
</evidence>
<protein>
    <submittedName>
        <fullName evidence="1">Uncharacterized protein</fullName>
    </submittedName>
</protein>
<reference evidence="1" key="1">
    <citation type="journal article" date="2019" name="Environ. Microbiol.">
        <title>Fungal ecological strategies reflected in gene transcription - a case study of two litter decomposers.</title>
        <authorList>
            <person name="Barbi F."/>
            <person name="Kohler A."/>
            <person name="Barry K."/>
            <person name="Baskaran P."/>
            <person name="Daum C."/>
            <person name="Fauchery L."/>
            <person name="Ihrmark K."/>
            <person name="Kuo A."/>
            <person name="LaButti K."/>
            <person name="Lipzen A."/>
            <person name="Morin E."/>
            <person name="Grigoriev I.V."/>
            <person name="Henrissat B."/>
            <person name="Lindahl B."/>
            <person name="Martin F."/>
        </authorList>
    </citation>
    <scope>NUCLEOTIDE SEQUENCE</scope>
    <source>
        <strain evidence="1">JB14</strain>
    </source>
</reference>
<proteinExistence type="predicted"/>